<comment type="caution">
    <text evidence="3">The sequence shown here is derived from an EMBL/GenBank/DDBJ whole genome shotgun (WGS) entry which is preliminary data.</text>
</comment>
<evidence type="ECO:0000313" key="3">
    <source>
        <dbReference type="EMBL" id="CCV08705.1"/>
    </source>
</evidence>
<dbReference type="EMBL" id="CAUM01000148">
    <property type="protein sequence ID" value="CCV08705.1"/>
    <property type="molecule type" value="Genomic_DNA"/>
</dbReference>
<evidence type="ECO:0000256" key="1">
    <source>
        <dbReference type="SAM" id="Coils"/>
    </source>
</evidence>
<evidence type="ECO:0000313" key="4">
    <source>
        <dbReference type="Proteomes" id="UP000012062"/>
    </source>
</evidence>
<name>M5EXI2_9HYPH</name>
<keyword evidence="4" id="KW-1185">Reference proteome</keyword>
<accession>M5EXI2</accession>
<protein>
    <submittedName>
        <fullName evidence="3">Uncharacterized protein</fullName>
    </submittedName>
</protein>
<organism evidence="3 4">
    <name type="scientific">Mesorhizobium metallidurans STM 2683</name>
    <dbReference type="NCBI Taxonomy" id="1297569"/>
    <lineage>
        <taxon>Bacteria</taxon>
        <taxon>Pseudomonadati</taxon>
        <taxon>Pseudomonadota</taxon>
        <taxon>Alphaproteobacteria</taxon>
        <taxon>Hyphomicrobiales</taxon>
        <taxon>Phyllobacteriaceae</taxon>
        <taxon>Mesorhizobium</taxon>
    </lineage>
</organism>
<sequence>MQRRRTCHRLNYMASLNEFLTQRHRALTRALTETRRQLSSLEEEIDQIERAAAAANISIETHESSDNSKERTMSSQYKLPNTMKEAAVEALKAANRGMTANEILKIVNDILGTNYPRSSLSPQLSRLKSDGIVYRADDRWVLATHDHAAKSSDLNENGASEDAPELAGREGG</sequence>
<dbReference type="AlphaFoldDB" id="M5EXI2"/>
<feature type="coiled-coil region" evidence="1">
    <location>
        <begin position="17"/>
        <end position="58"/>
    </location>
</feature>
<keyword evidence="1" id="KW-0175">Coiled coil</keyword>
<feature type="region of interest" description="Disordered" evidence="2">
    <location>
        <begin position="148"/>
        <end position="172"/>
    </location>
</feature>
<evidence type="ECO:0000256" key="2">
    <source>
        <dbReference type="SAM" id="MobiDB-lite"/>
    </source>
</evidence>
<proteinExistence type="predicted"/>
<dbReference type="Proteomes" id="UP000012062">
    <property type="component" value="Unassembled WGS sequence"/>
</dbReference>
<gene>
    <name evidence="3" type="ORF">MESS2_780052</name>
</gene>
<reference evidence="3 4" key="1">
    <citation type="submission" date="2013-02" db="EMBL/GenBank/DDBJ databases">
        <authorList>
            <person name="Genoscope - CEA"/>
        </authorList>
    </citation>
    <scope>NUCLEOTIDE SEQUENCE [LARGE SCALE GENOMIC DNA]</scope>
    <source>
        <strain evidence="3 4">STM 2683</strain>
    </source>
</reference>